<comment type="caution">
    <text evidence="2">The sequence shown here is derived from an EMBL/GenBank/DDBJ whole genome shotgun (WGS) entry which is preliminary data.</text>
</comment>
<evidence type="ECO:0000313" key="3">
    <source>
        <dbReference type="Proteomes" id="UP000588051"/>
    </source>
</evidence>
<evidence type="ECO:0008006" key="4">
    <source>
        <dbReference type="Google" id="ProtNLM"/>
    </source>
</evidence>
<dbReference type="RefSeq" id="WP_176802943.1">
    <property type="nucleotide sequence ID" value="NZ_JABXYJ010000004.1"/>
</dbReference>
<proteinExistence type="predicted"/>
<dbReference type="EMBL" id="JABXYJ010000004">
    <property type="protein sequence ID" value="NVO77655.1"/>
    <property type="molecule type" value="Genomic_DNA"/>
</dbReference>
<name>A0A850QJI0_9BURK</name>
<dbReference type="Proteomes" id="UP000588051">
    <property type="component" value="Unassembled WGS sequence"/>
</dbReference>
<organism evidence="2 3">
    <name type="scientific">Undibacterium oligocarboniphilum</name>
    <dbReference type="NCBI Taxonomy" id="666702"/>
    <lineage>
        <taxon>Bacteria</taxon>
        <taxon>Pseudomonadati</taxon>
        <taxon>Pseudomonadota</taxon>
        <taxon>Betaproteobacteria</taxon>
        <taxon>Burkholderiales</taxon>
        <taxon>Oxalobacteraceae</taxon>
        <taxon>Undibacterium</taxon>
    </lineage>
</organism>
<dbReference type="AlphaFoldDB" id="A0A850QJI0"/>
<reference evidence="2 3" key="1">
    <citation type="submission" date="2020-06" db="EMBL/GenBank/DDBJ databases">
        <authorList>
            <person name="Qiu C."/>
            <person name="Liu Z."/>
        </authorList>
    </citation>
    <scope>NUCLEOTIDE SEQUENCE [LARGE SCALE GENOMIC DNA]</scope>
    <source>
        <strain evidence="2 3">EM 1</strain>
    </source>
</reference>
<keyword evidence="3" id="KW-1185">Reference proteome</keyword>
<dbReference type="PROSITE" id="PS51257">
    <property type="entry name" value="PROKAR_LIPOPROTEIN"/>
    <property type="match status" value="1"/>
</dbReference>
<protein>
    <recommendedName>
        <fullName evidence="4">Lipoprotein</fullName>
    </recommendedName>
</protein>
<gene>
    <name evidence="2" type="ORF">HV832_07395</name>
</gene>
<evidence type="ECO:0000256" key="1">
    <source>
        <dbReference type="SAM" id="SignalP"/>
    </source>
</evidence>
<feature type="chain" id="PRO_5032272283" description="Lipoprotein" evidence="1">
    <location>
        <begin position="22"/>
        <end position="225"/>
    </location>
</feature>
<keyword evidence="1" id="KW-0732">Signal</keyword>
<accession>A0A850QJI0</accession>
<evidence type="ECO:0000313" key="2">
    <source>
        <dbReference type="EMBL" id="NVO77655.1"/>
    </source>
</evidence>
<sequence>MKKILPVVLAAMTLAACSTQYSETPLAGNFATSKQNKLQASSHWLLIAKDVAEQIKLGTDKVGAPVYVTPPAQNSKFSQIFYDQVITSLVNQGVTVRRVHDVTVQVVDIDTHLVRFSADRTQNRRFTSMTALAGGIAALYGVNWTAGTKAAVGGLAASASYDWLSWVDQEYAKGRTPSYELIVTTSLTKNAQYLARRTDAYYINDDDASLYNKDKDYSFKVVGGQ</sequence>
<feature type="signal peptide" evidence="1">
    <location>
        <begin position="1"/>
        <end position="21"/>
    </location>
</feature>